<dbReference type="EMBL" id="LIYF01000005">
    <property type="protein sequence ID" value="KZK08407.1"/>
    <property type="molecule type" value="Genomic_DNA"/>
</dbReference>
<name>A0A166KIC5_LACLC</name>
<evidence type="ECO:0000313" key="1">
    <source>
        <dbReference type="EMBL" id="KZK08407.1"/>
    </source>
</evidence>
<evidence type="ECO:0000313" key="2">
    <source>
        <dbReference type="Proteomes" id="UP000076519"/>
    </source>
</evidence>
<accession>A0A166KIC5</accession>
<comment type="caution">
    <text evidence="1">The sequence shown here is derived from an EMBL/GenBank/DDBJ whole genome shotgun (WGS) entry which is preliminary data.</text>
</comment>
<sequence>MNMLILLMDDFSQLSIGKQGEVIIASKLRWMIKKLEQ</sequence>
<dbReference type="AlphaFoldDB" id="A0A166KIC5"/>
<dbReference type="PATRIC" id="fig|1359.32.peg.1238"/>
<reference evidence="1 2" key="1">
    <citation type="submission" date="2015-08" db="EMBL/GenBank/DDBJ databases">
        <title>Draft Genome Sequences of 11 Lactococcus lactis subspecies cremoris strains.</title>
        <authorList>
            <person name="Wels M."/>
            <person name="Backus L."/>
            <person name="Boekhorst J."/>
            <person name="Dijkstra A."/>
            <person name="Beerthuizen M."/>
            <person name="Siezen R."/>
            <person name="Bachmann H."/>
            <person name="Van Hijum S."/>
        </authorList>
    </citation>
    <scope>NUCLEOTIDE SEQUENCE [LARGE SCALE GENOMIC DNA]</scope>
    <source>
        <strain evidence="1 2">KW10</strain>
    </source>
</reference>
<proteinExistence type="predicted"/>
<dbReference type="Proteomes" id="UP000076519">
    <property type="component" value="Unassembled WGS sequence"/>
</dbReference>
<protein>
    <submittedName>
        <fullName evidence="1">Uncharacterized protein</fullName>
    </submittedName>
</protein>
<organism evidence="1 2">
    <name type="scientific">Lactococcus lactis subsp. cremoris</name>
    <name type="common">Streptococcus cremoris</name>
    <dbReference type="NCBI Taxonomy" id="1359"/>
    <lineage>
        <taxon>Bacteria</taxon>
        <taxon>Bacillati</taxon>
        <taxon>Bacillota</taxon>
        <taxon>Bacilli</taxon>
        <taxon>Lactobacillales</taxon>
        <taxon>Streptococcaceae</taxon>
        <taxon>Lactococcus</taxon>
    </lineage>
</organism>
<gene>
    <name evidence="1" type="ORF">AB996_0304</name>
</gene>